<dbReference type="Pfam" id="PF00669">
    <property type="entry name" value="Flagellin_N"/>
    <property type="match status" value="1"/>
</dbReference>
<dbReference type="Gene3D" id="1.20.1330.10">
    <property type="entry name" value="f41 fragment of flagellin, N-terminal domain"/>
    <property type="match status" value="1"/>
</dbReference>
<gene>
    <name evidence="6" type="ORF">ACFONA_01835</name>
</gene>
<dbReference type="PRINTS" id="PR00207">
    <property type="entry name" value="FLAGELLIN"/>
</dbReference>
<dbReference type="InterPro" id="IPR001029">
    <property type="entry name" value="Flagellin_N"/>
</dbReference>
<organism evidence="6 7">
    <name type="scientific">Sphingomonas hylomeconis</name>
    <dbReference type="NCBI Taxonomy" id="1395958"/>
    <lineage>
        <taxon>Bacteria</taxon>
        <taxon>Pseudomonadati</taxon>
        <taxon>Pseudomonadota</taxon>
        <taxon>Alphaproteobacteria</taxon>
        <taxon>Sphingomonadales</taxon>
        <taxon>Sphingomonadaceae</taxon>
        <taxon>Sphingomonas</taxon>
    </lineage>
</organism>
<feature type="domain" description="Flagellin N-terminal" evidence="4">
    <location>
        <begin position="4"/>
        <end position="140"/>
    </location>
</feature>
<dbReference type="EMBL" id="JBHRXP010000001">
    <property type="protein sequence ID" value="MFC3578891.1"/>
    <property type="molecule type" value="Genomic_DNA"/>
</dbReference>
<feature type="domain" description="Flagellin C-terminal" evidence="5">
    <location>
        <begin position="268"/>
        <end position="353"/>
    </location>
</feature>
<evidence type="ECO:0000259" key="5">
    <source>
        <dbReference type="Pfam" id="PF00700"/>
    </source>
</evidence>
<sequence>MTVIGTNIGSLRAANASTSANQALQTSMERLSTGKRINSSKDDAAGLAIASSMTSQIKGMNQAVRNANDGISLAQTAEGSLSEVTNMLQRIRELSVQSASGTYSNDDRANLQAEVTELSAQITTSLDSAKFNGVSLFDTTTGGQGKTTKIQVGSDADNTVDINIGNLDVSNLGPKTAVADLKQTTAGLYTVKAGDDFAGKKQYEVTAADVTNNAVIAAAGSTALVAGAKYDLAKDDKVYVAANAVTKTGTPASAGLSVSSDTNATATLTVVDDFLKDVNTVRAGLGASQNRLASVVNNLTSNVTNLTDARSRIEDADFSAETTNLAKAQILAQASTAMLSQANQSQQSVLSLLR</sequence>
<evidence type="ECO:0000256" key="3">
    <source>
        <dbReference type="RuleBase" id="RU362073"/>
    </source>
</evidence>
<dbReference type="InterPro" id="IPR046358">
    <property type="entry name" value="Flagellin_C"/>
</dbReference>
<evidence type="ECO:0000256" key="2">
    <source>
        <dbReference type="ARBA" id="ARBA00023143"/>
    </source>
</evidence>
<evidence type="ECO:0000259" key="4">
    <source>
        <dbReference type="Pfam" id="PF00669"/>
    </source>
</evidence>
<name>A0ABV7SRQ9_9SPHN</name>
<keyword evidence="6" id="KW-0969">Cilium</keyword>
<dbReference type="InterPro" id="IPR001492">
    <property type="entry name" value="Flagellin"/>
</dbReference>
<dbReference type="Gene3D" id="2.170.280.10">
    <property type="entry name" value="f41 fragment of flagellin, middle domain"/>
    <property type="match status" value="1"/>
</dbReference>
<evidence type="ECO:0000256" key="1">
    <source>
        <dbReference type="ARBA" id="ARBA00005709"/>
    </source>
</evidence>
<keyword evidence="6" id="KW-0966">Cell projection</keyword>
<dbReference type="SUPFAM" id="SSF64518">
    <property type="entry name" value="Phase 1 flagellin"/>
    <property type="match status" value="1"/>
</dbReference>
<keyword evidence="6" id="KW-0282">Flagellum</keyword>
<keyword evidence="7" id="KW-1185">Reference proteome</keyword>
<dbReference type="RefSeq" id="WP_261293709.1">
    <property type="nucleotide sequence ID" value="NZ_JANQBK010000004.1"/>
</dbReference>
<comment type="function">
    <text evidence="3">Flagellin is the subunit protein which polymerizes to form the filaments of bacterial flagella.</text>
</comment>
<accession>A0ABV7SRQ9</accession>
<dbReference type="Gene3D" id="6.10.10.10">
    <property type="entry name" value="Flagellar export chaperone, C-terminal domain"/>
    <property type="match status" value="1"/>
</dbReference>
<proteinExistence type="inferred from homology"/>
<keyword evidence="3" id="KW-0964">Secreted</keyword>
<evidence type="ECO:0000313" key="6">
    <source>
        <dbReference type="EMBL" id="MFC3578891.1"/>
    </source>
</evidence>
<dbReference type="Proteomes" id="UP001595713">
    <property type="component" value="Unassembled WGS sequence"/>
</dbReference>
<dbReference type="Gene3D" id="6.10.280.190">
    <property type="match status" value="1"/>
</dbReference>
<dbReference type="PANTHER" id="PTHR42792">
    <property type="entry name" value="FLAGELLIN"/>
    <property type="match status" value="1"/>
</dbReference>
<dbReference type="InterPro" id="IPR042187">
    <property type="entry name" value="Flagellin_C_sub2"/>
</dbReference>
<dbReference type="Gene3D" id="2.30.220.10">
    <property type="entry name" value="f41 fragment of flagellin, C-terminal domain"/>
    <property type="match status" value="1"/>
</dbReference>
<dbReference type="PANTHER" id="PTHR42792:SF2">
    <property type="entry name" value="FLAGELLIN"/>
    <property type="match status" value="1"/>
</dbReference>
<protein>
    <recommendedName>
        <fullName evidence="3">Flagellin</fullName>
    </recommendedName>
</protein>
<dbReference type="Pfam" id="PF00700">
    <property type="entry name" value="Flagellin_C"/>
    <property type="match status" value="1"/>
</dbReference>
<comment type="similarity">
    <text evidence="1 3">Belongs to the bacterial flagellin family.</text>
</comment>
<comment type="caution">
    <text evidence="6">The sequence shown here is derived from an EMBL/GenBank/DDBJ whole genome shotgun (WGS) entry which is preliminary data.</text>
</comment>
<comment type="subcellular location">
    <subcellularLocation>
        <location evidence="3">Secreted</location>
    </subcellularLocation>
    <subcellularLocation>
        <location evidence="3">Bacterial flagellum</location>
    </subcellularLocation>
</comment>
<reference evidence="7" key="1">
    <citation type="journal article" date="2019" name="Int. J. Syst. Evol. Microbiol.">
        <title>The Global Catalogue of Microorganisms (GCM) 10K type strain sequencing project: providing services to taxonomists for standard genome sequencing and annotation.</title>
        <authorList>
            <consortium name="The Broad Institute Genomics Platform"/>
            <consortium name="The Broad Institute Genome Sequencing Center for Infectious Disease"/>
            <person name="Wu L."/>
            <person name="Ma J."/>
        </authorList>
    </citation>
    <scope>NUCLEOTIDE SEQUENCE [LARGE SCALE GENOMIC DNA]</scope>
    <source>
        <strain evidence="7">KCTC 42739</strain>
    </source>
</reference>
<keyword evidence="2 3" id="KW-0975">Bacterial flagellum</keyword>
<evidence type="ECO:0000313" key="7">
    <source>
        <dbReference type="Proteomes" id="UP001595713"/>
    </source>
</evidence>